<feature type="domain" description="Aminoglycoside phosphotransferase" evidence="1">
    <location>
        <begin position="5"/>
        <end position="46"/>
    </location>
</feature>
<dbReference type="RefSeq" id="WP_218099527.1">
    <property type="nucleotide sequence ID" value="NZ_CAJVCE010000008.1"/>
</dbReference>
<dbReference type="InterPro" id="IPR002575">
    <property type="entry name" value="Aminoglycoside_PTrfase"/>
</dbReference>
<dbReference type="Pfam" id="PF01636">
    <property type="entry name" value="APH"/>
    <property type="match status" value="1"/>
</dbReference>
<dbReference type="EMBL" id="CAJVCE010000008">
    <property type="protein sequence ID" value="CAG7644276.1"/>
    <property type="molecule type" value="Genomic_DNA"/>
</dbReference>
<gene>
    <name evidence="2" type="ORF">PAECIP111802_03211</name>
</gene>
<reference evidence="2 3" key="1">
    <citation type="submission" date="2021-06" db="EMBL/GenBank/DDBJ databases">
        <authorList>
            <person name="Criscuolo A."/>
        </authorList>
    </citation>
    <scope>NUCLEOTIDE SEQUENCE [LARGE SCALE GENOMIC DNA]</scope>
    <source>
        <strain evidence="3">CIP 111802</strain>
    </source>
</reference>
<evidence type="ECO:0000259" key="1">
    <source>
        <dbReference type="Pfam" id="PF01636"/>
    </source>
</evidence>
<accession>A0ABN7TKN4</accession>
<comment type="caution">
    <text evidence="2">The sequence shown here is derived from an EMBL/GenBank/DDBJ whole genome shotgun (WGS) entry which is preliminary data.</text>
</comment>
<name>A0ABN7TKN4_9BACL</name>
<evidence type="ECO:0000313" key="3">
    <source>
        <dbReference type="Proteomes" id="UP000730618"/>
    </source>
</evidence>
<sequence>MEWHAPRLVHGDFDDDHIFAHHGTYTGIIDFGEIQGSSPLYDLGHFKLHDGQYHHDRLGFRSLAAGYNEVRELSYEDQVEIDLWALWIGTRRLARRYKYNRRDSQGNWGRYHDHLRKTVQIEIQLLVHKI</sequence>
<proteinExistence type="predicted"/>
<organism evidence="2 3">
    <name type="scientific">Paenibacillus allorhizosphaerae</name>
    <dbReference type="NCBI Taxonomy" id="2849866"/>
    <lineage>
        <taxon>Bacteria</taxon>
        <taxon>Bacillati</taxon>
        <taxon>Bacillota</taxon>
        <taxon>Bacilli</taxon>
        <taxon>Bacillales</taxon>
        <taxon>Paenibacillaceae</taxon>
        <taxon>Paenibacillus</taxon>
    </lineage>
</organism>
<keyword evidence="3" id="KW-1185">Reference proteome</keyword>
<dbReference type="Proteomes" id="UP000730618">
    <property type="component" value="Unassembled WGS sequence"/>
</dbReference>
<protein>
    <recommendedName>
        <fullName evidence="1">Aminoglycoside phosphotransferase domain-containing protein</fullName>
    </recommendedName>
</protein>
<evidence type="ECO:0000313" key="2">
    <source>
        <dbReference type="EMBL" id="CAG7644276.1"/>
    </source>
</evidence>